<reference evidence="2 3" key="1">
    <citation type="journal article" date="2014" name="Int. J. Syst. Evol. Microbiol.">
        <title>Ramlibacter solisilvae sp. nov., isolated from forest soil, and emended description of the genus Ramlibacter.</title>
        <authorList>
            <person name="Lee H.J."/>
            <person name="Lee S.H."/>
            <person name="Lee S.S."/>
            <person name="Lee J.S."/>
            <person name="Kim Y."/>
            <person name="Kim S.C."/>
            <person name="Jeon C.O."/>
        </authorList>
    </citation>
    <scope>NUCLEOTIDE SEQUENCE [LARGE SCALE GENOMIC DNA]</scope>
    <source>
        <strain evidence="2 3">5-10</strain>
    </source>
</reference>
<organism evidence="2 3">
    <name type="scientific">Ramlibacter tataouinensis</name>
    <dbReference type="NCBI Taxonomy" id="94132"/>
    <lineage>
        <taxon>Bacteria</taxon>
        <taxon>Pseudomonadati</taxon>
        <taxon>Pseudomonadota</taxon>
        <taxon>Betaproteobacteria</taxon>
        <taxon>Burkholderiales</taxon>
        <taxon>Comamonadaceae</taxon>
        <taxon>Ramlibacter</taxon>
    </lineage>
</organism>
<evidence type="ECO:0000259" key="1">
    <source>
        <dbReference type="Pfam" id="PF01052"/>
    </source>
</evidence>
<dbReference type="AlphaFoldDB" id="A0A127JQB8"/>
<dbReference type="Pfam" id="PF01052">
    <property type="entry name" value="FliMN_C"/>
    <property type="match status" value="1"/>
</dbReference>
<dbReference type="SUPFAM" id="SSF101801">
    <property type="entry name" value="Surface presentation of antigens (SPOA)"/>
    <property type="match status" value="1"/>
</dbReference>
<sequence length="267" mass="28473">MRLNNDKSAGRPLMWWTDSQLNDVAGRVRLAWAQWAAEWACETRGGDRVVAAPAHESNVEEEPQWLPLGSHGDGGAWIAPAGHPQQGVRSLLFGREPATRETIADVVACRAWDELLGRLRSGLRQQDALDASPPDAHLHRPWSGAVVVTFGGQASWRLLLEAACVGAVAAPLPTAERGATHRPALVPMQQAIAPHPLPLCVEITGCDLDLGSLAGLRVGDILPLPHPLDRPLMVSMTGGTPLCNGFLGRQGSLKAIELAPAHAAEPH</sequence>
<keyword evidence="3" id="KW-1185">Reference proteome</keyword>
<dbReference type="InterPro" id="IPR036429">
    <property type="entry name" value="SpoA-like_sf"/>
</dbReference>
<proteinExistence type="predicted"/>
<dbReference type="InterPro" id="IPR001543">
    <property type="entry name" value="FliN-like_C"/>
</dbReference>
<feature type="domain" description="Flagellar motor switch protein FliN-like C-terminal" evidence="1">
    <location>
        <begin position="196"/>
        <end position="257"/>
    </location>
</feature>
<dbReference type="EMBL" id="CP010951">
    <property type="protein sequence ID" value="AMO22191.1"/>
    <property type="molecule type" value="Genomic_DNA"/>
</dbReference>
<evidence type="ECO:0000313" key="3">
    <source>
        <dbReference type="Proteomes" id="UP000070433"/>
    </source>
</evidence>
<name>A0A127JQB8_9BURK</name>
<evidence type="ECO:0000313" key="2">
    <source>
        <dbReference type="EMBL" id="AMO22191.1"/>
    </source>
</evidence>
<dbReference type="Gene3D" id="2.30.330.10">
    <property type="entry name" value="SpoA-like"/>
    <property type="match status" value="1"/>
</dbReference>
<accession>A0A127JQB8</accession>
<dbReference type="Proteomes" id="UP000070433">
    <property type="component" value="Chromosome"/>
</dbReference>
<protein>
    <recommendedName>
        <fullName evidence="1">Flagellar motor switch protein FliN-like C-terminal domain-containing protein</fullName>
    </recommendedName>
</protein>
<gene>
    <name evidence="2" type="ORF">UC35_03920</name>
</gene>